<dbReference type="EMBL" id="MOEC01000025">
    <property type="protein sequence ID" value="OIS91661.1"/>
    <property type="molecule type" value="Genomic_DNA"/>
</dbReference>
<dbReference type="NCBIfam" id="TIGR03359">
    <property type="entry name" value="VI_chp_6"/>
    <property type="match status" value="1"/>
</dbReference>
<accession>A0A1J6HFA5</accession>
<dbReference type="PANTHER" id="PTHR35370:SF1">
    <property type="entry name" value="TYPE VI SECRETION SYSTEM COMPONENT TSSF1"/>
    <property type="match status" value="1"/>
</dbReference>
<evidence type="ECO:0000313" key="1">
    <source>
        <dbReference type="EMBL" id="OIS91661.1"/>
    </source>
</evidence>
<dbReference type="RefSeq" id="WP_071633320.1">
    <property type="nucleotide sequence ID" value="NZ_MOEC01000025.1"/>
</dbReference>
<name>A0A1J6HFA5_9HYPH</name>
<proteinExistence type="predicted"/>
<organism evidence="1 2">
    <name type="scientific">Brucella cytisi</name>
    <dbReference type="NCBI Taxonomy" id="407152"/>
    <lineage>
        <taxon>Bacteria</taxon>
        <taxon>Pseudomonadati</taxon>
        <taxon>Pseudomonadota</taxon>
        <taxon>Alphaproteobacteria</taxon>
        <taxon>Hyphomicrobiales</taxon>
        <taxon>Brucellaceae</taxon>
        <taxon>Brucella/Ochrobactrum group</taxon>
        <taxon>Brucella</taxon>
    </lineage>
</organism>
<dbReference type="OrthoDB" id="9763676at2"/>
<dbReference type="PANTHER" id="PTHR35370">
    <property type="entry name" value="CYTOPLASMIC PROTEIN-RELATED-RELATED"/>
    <property type="match status" value="1"/>
</dbReference>
<sequence>MSEGFLQRYNEELAALRKKAARFAEAFPKIAGRLRLTADVADDPQVERMIQSFAYSAARVRHKIDDEFPELTNELLETLYPHFLAPLPSMSIVSFQPSEQLGSVQRIPRLTEIASEAVAGETCRFRTTQNVELAPVELVSARLSGQPIEAPVAPFSGTASCLQLSLRPSNGRLSFKELGLKRLRLFLAAPWRQATGLYELLCNHTLGIAVARHSSDLDARILPENSLRPVGFGPEEAMLPYPAVSFNGYRLLTEFFALPQKFLFIDIDNIEVPDGDKLEIFVYLDETDRKLERSVTVRDIELHASPVVNLFHQPCEPVVIDGTRTEYRLLPDARRHRSREVYSVERVLLSDKNGGERFCQPFFGRTQKSETTGTFWQITRHYDPDDSTGDVDIAFVDRQRHPTDAREMVASVDALCTNRSLAERLPFGGGHPHLNAIGGNDGIAAIRALIPPTPSIRRTEHTGREWRLISHLLLNHASLSDKSGTALKDILALYSIRDTPETRFFVDAITRVETSHSTARLNGGAVVPGTDITIEFDPNRTDNASAFLFGSVLDHFLGLYTSINSFTRLTARLRGQSRPVARWPARAADRPLL</sequence>
<dbReference type="Proteomes" id="UP000182985">
    <property type="component" value="Unassembled WGS sequence"/>
</dbReference>
<evidence type="ECO:0000313" key="2">
    <source>
        <dbReference type="Proteomes" id="UP000182985"/>
    </source>
</evidence>
<keyword evidence="2" id="KW-1185">Reference proteome</keyword>
<dbReference type="Pfam" id="PF05947">
    <property type="entry name" value="T6SS_TssF"/>
    <property type="match status" value="1"/>
</dbReference>
<dbReference type="InterPro" id="IPR010272">
    <property type="entry name" value="T6SS_TssF"/>
</dbReference>
<dbReference type="AlphaFoldDB" id="A0A1J6HFA5"/>
<protein>
    <submittedName>
        <fullName evidence="1">Type VI secretion system protein ImpG</fullName>
    </submittedName>
</protein>
<comment type="caution">
    <text evidence="1">The sequence shown here is derived from an EMBL/GenBank/DDBJ whole genome shotgun (WGS) entry which is preliminary data.</text>
</comment>
<dbReference type="PIRSF" id="PIRSF028304">
    <property type="entry name" value="UCP028304"/>
    <property type="match status" value="1"/>
</dbReference>
<gene>
    <name evidence="1" type="ORF">BLA27_20410</name>
</gene>
<reference evidence="1 2" key="1">
    <citation type="submission" date="2016-10" db="EMBL/GenBank/DDBJ databases">
        <title>The Draft Genome Sequence of the Potato Rhizosphere Bacteria Ochrobactrum sp. IPA7.2.</title>
        <authorList>
            <person name="Gogoleva N.E."/>
            <person name="Khlopko Y.A."/>
            <person name="Burygin G.L."/>
            <person name="Plotnikov A.O."/>
        </authorList>
    </citation>
    <scope>NUCLEOTIDE SEQUENCE [LARGE SCALE GENOMIC DNA]</scope>
    <source>
        <strain evidence="1 2">IPA7.2</strain>
    </source>
</reference>